<protein>
    <submittedName>
        <fullName evidence="1">Uncharacterized protein</fullName>
    </submittedName>
</protein>
<evidence type="ECO:0000313" key="1">
    <source>
        <dbReference type="EMBL" id="KAJ1208489.1"/>
    </source>
</evidence>
<proteinExistence type="predicted"/>
<comment type="caution">
    <text evidence="1">The sequence shown here is derived from an EMBL/GenBank/DDBJ whole genome shotgun (WGS) entry which is preliminary data.</text>
</comment>
<sequence length="75" mass="8282">MDGGIIALHDCYPRGLPLTGKVDYRIKVKGRVCQQVEQVLRQDEIAHARLSHGNIFEAKLKEGAGNKNNPFPGIV</sequence>
<name>A0AAV7W3D3_PLEWA</name>
<reference evidence="1" key="1">
    <citation type="journal article" date="2022" name="bioRxiv">
        <title>Sequencing and chromosome-scale assembly of the giantPleurodeles waltlgenome.</title>
        <authorList>
            <person name="Brown T."/>
            <person name="Elewa A."/>
            <person name="Iarovenko S."/>
            <person name="Subramanian E."/>
            <person name="Araus A.J."/>
            <person name="Petzold A."/>
            <person name="Susuki M."/>
            <person name="Suzuki K.-i.T."/>
            <person name="Hayashi T."/>
            <person name="Toyoda A."/>
            <person name="Oliveira C."/>
            <person name="Osipova E."/>
            <person name="Leigh N.D."/>
            <person name="Simon A."/>
            <person name="Yun M.H."/>
        </authorList>
    </citation>
    <scope>NUCLEOTIDE SEQUENCE</scope>
    <source>
        <strain evidence="1">20211129_DDA</strain>
        <tissue evidence="1">Liver</tissue>
    </source>
</reference>
<evidence type="ECO:0000313" key="2">
    <source>
        <dbReference type="Proteomes" id="UP001066276"/>
    </source>
</evidence>
<accession>A0AAV7W3D3</accession>
<dbReference type="EMBL" id="JANPWB010000002">
    <property type="protein sequence ID" value="KAJ1208489.1"/>
    <property type="molecule type" value="Genomic_DNA"/>
</dbReference>
<organism evidence="1 2">
    <name type="scientific">Pleurodeles waltl</name>
    <name type="common">Iberian ribbed newt</name>
    <dbReference type="NCBI Taxonomy" id="8319"/>
    <lineage>
        <taxon>Eukaryota</taxon>
        <taxon>Metazoa</taxon>
        <taxon>Chordata</taxon>
        <taxon>Craniata</taxon>
        <taxon>Vertebrata</taxon>
        <taxon>Euteleostomi</taxon>
        <taxon>Amphibia</taxon>
        <taxon>Batrachia</taxon>
        <taxon>Caudata</taxon>
        <taxon>Salamandroidea</taxon>
        <taxon>Salamandridae</taxon>
        <taxon>Pleurodelinae</taxon>
        <taxon>Pleurodeles</taxon>
    </lineage>
</organism>
<dbReference type="Proteomes" id="UP001066276">
    <property type="component" value="Chromosome 1_2"/>
</dbReference>
<gene>
    <name evidence="1" type="ORF">NDU88_003874</name>
</gene>
<dbReference type="AlphaFoldDB" id="A0AAV7W3D3"/>
<keyword evidence="2" id="KW-1185">Reference proteome</keyword>